<organism evidence="1 2">
    <name type="scientific">Nannocystis pusilla</name>
    <dbReference type="NCBI Taxonomy" id="889268"/>
    <lineage>
        <taxon>Bacteria</taxon>
        <taxon>Pseudomonadati</taxon>
        <taxon>Myxococcota</taxon>
        <taxon>Polyangia</taxon>
        <taxon>Nannocystales</taxon>
        <taxon>Nannocystaceae</taxon>
        <taxon>Nannocystis</taxon>
    </lineage>
</organism>
<dbReference type="AlphaFoldDB" id="A0A9X3EN82"/>
<accession>A0A9X3EN82</accession>
<keyword evidence="2" id="KW-1185">Reference proteome</keyword>
<evidence type="ECO:0000313" key="1">
    <source>
        <dbReference type="EMBL" id="MCY1007163.1"/>
    </source>
</evidence>
<dbReference type="Proteomes" id="UP001150924">
    <property type="component" value="Unassembled WGS sequence"/>
</dbReference>
<proteinExistence type="predicted"/>
<reference evidence="1" key="1">
    <citation type="submission" date="2022-11" db="EMBL/GenBank/DDBJ databases">
        <title>Minimal conservation of predation-associated metabolite biosynthetic gene clusters underscores biosynthetic potential of Myxococcota including descriptions for ten novel species: Archangium lansinium sp. nov., Myxococcus landrumus sp. nov., Nannocystis bai.</title>
        <authorList>
            <person name="Ahearne A."/>
            <person name="Stevens C."/>
            <person name="Phillips K."/>
        </authorList>
    </citation>
    <scope>NUCLEOTIDE SEQUENCE</scope>
    <source>
        <strain evidence="1">Na p29</strain>
    </source>
</reference>
<dbReference type="RefSeq" id="WP_267769750.1">
    <property type="nucleotide sequence ID" value="NZ_JAPNKE010000002.1"/>
</dbReference>
<name>A0A9X3EN82_9BACT</name>
<comment type="caution">
    <text evidence="1">The sequence shown here is derived from an EMBL/GenBank/DDBJ whole genome shotgun (WGS) entry which is preliminary data.</text>
</comment>
<sequence>MSEAPRCPRCGCPEVQVTAGRGSACAPMPTPEALRCPQCENRGTRLPLHGRPIVRWEHEGPGAAEG</sequence>
<protein>
    <submittedName>
        <fullName evidence="1">Uncharacterized protein</fullName>
    </submittedName>
</protein>
<dbReference type="EMBL" id="JAPNKE010000002">
    <property type="protein sequence ID" value="MCY1007163.1"/>
    <property type="molecule type" value="Genomic_DNA"/>
</dbReference>
<evidence type="ECO:0000313" key="2">
    <source>
        <dbReference type="Proteomes" id="UP001150924"/>
    </source>
</evidence>
<gene>
    <name evidence="1" type="ORF">OV079_16695</name>
</gene>